<dbReference type="InterPro" id="IPR036280">
    <property type="entry name" value="Multihaem_cyt_sf"/>
</dbReference>
<dbReference type="SUPFAM" id="SSF48695">
    <property type="entry name" value="Multiheme cytochromes"/>
    <property type="match status" value="1"/>
</dbReference>
<dbReference type="EMBL" id="GGEC01005919">
    <property type="protein sequence ID" value="MBW86402.1"/>
    <property type="molecule type" value="Transcribed_RNA"/>
</dbReference>
<reference evidence="1" key="1">
    <citation type="submission" date="2018-02" db="EMBL/GenBank/DDBJ databases">
        <title>Rhizophora mucronata_Transcriptome.</title>
        <authorList>
            <person name="Meera S.P."/>
            <person name="Sreeshan A."/>
            <person name="Augustine A."/>
        </authorList>
    </citation>
    <scope>NUCLEOTIDE SEQUENCE</scope>
    <source>
        <tissue evidence="1">Leaf</tissue>
    </source>
</reference>
<organism evidence="1">
    <name type="scientific">Rhizophora mucronata</name>
    <name type="common">Asiatic mangrove</name>
    <dbReference type="NCBI Taxonomy" id="61149"/>
    <lineage>
        <taxon>Eukaryota</taxon>
        <taxon>Viridiplantae</taxon>
        <taxon>Streptophyta</taxon>
        <taxon>Embryophyta</taxon>
        <taxon>Tracheophyta</taxon>
        <taxon>Spermatophyta</taxon>
        <taxon>Magnoliopsida</taxon>
        <taxon>eudicotyledons</taxon>
        <taxon>Gunneridae</taxon>
        <taxon>Pentapetalae</taxon>
        <taxon>rosids</taxon>
        <taxon>fabids</taxon>
        <taxon>Malpighiales</taxon>
        <taxon>Rhizophoraceae</taxon>
        <taxon>Rhizophora</taxon>
    </lineage>
</organism>
<proteinExistence type="predicted"/>
<dbReference type="AlphaFoldDB" id="A0A2P2IYW4"/>
<accession>A0A2P2IYW4</accession>
<name>A0A2P2IYW4_RHIMU</name>
<sequence length="60" mass="7073">MCNKGKIKGRKYMMLKTDSKNICNISHQTQKKKGTCIRCHIPMRFQAQPKKLKCRTFTKI</sequence>
<protein>
    <submittedName>
        <fullName evidence="1">Uncharacterized protein</fullName>
    </submittedName>
</protein>
<evidence type="ECO:0000313" key="1">
    <source>
        <dbReference type="EMBL" id="MBW86402.1"/>
    </source>
</evidence>